<feature type="region of interest" description="Disordered" evidence="1">
    <location>
        <begin position="190"/>
        <end position="212"/>
    </location>
</feature>
<geneLocation type="plasmid" evidence="3">
    <name>pUTK21</name>
</geneLocation>
<dbReference type="OrthoDB" id="6973811at2"/>
<protein>
    <recommendedName>
        <fullName evidence="2">KfrB domain-containing protein</fullName>
    </recommendedName>
</protein>
<feature type="domain" description="KfrB" evidence="2">
    <location>
        <begin position="128"/>
        <end position="187"/>
    </location>
</feature>
<dbReference type="RefSeq" id="WP_011117452.1">
    <property type="nucleotide sequence ID" value="NZ_AFOY02000029.1"/>
</dbReference>
<name>A0A010SCJ3_PSEFL</name>
<dbReference type="InterPro" id="IPR040782">
    <property type="entry name" value="KfrB"/>
</dbReference>
<reference evidence="3 4" key="1">
    <citation type="journal article" date="2011" name="J. Bacteriol.">
        <title>Draft genome sequence of the polycyclic aromatic hydrocarbon-degrading, genetically engineered bioluminescent bioreporter Pseudomonas fluorescens HK44.</title>
        <authorList>
            <person name="Chauhan A."/>
            <person name="Layton A.C."/>
            <person name="Williams D.E."/>
            <person name="Smartt A.E."/>
            <person name="Ripp S."/>
            <person name="Karpinets T.V."/>
            <person name="Brown S.D."/>
            <person name="Sayler G.S."/>
        </authorList>
    </citation>
    <scope>NUCLEOTIDE SEQUENCE [LARGE SCALE GENOMIC DNA]</scope>
    <source>
        <strain evidence="3 4">HK44</strain>
        <plasmid evidence="3">pUTK21</plasmid>
    </source>
</reference>
<dbReference type="PATRIC" id="fig|1042209.11.peg.63"/>
<evidence type="ECO:0000256" key="1">
    <source>
        <dbReference type="SAM" id="MobiDB-lite"/>
    </source>
</evidence>
<dbReference type="AlphaFoldDB" id="A0A010SCJ3"/>
<evidence type="ECO:0000259" key="2">
    <source>
        <dbReference type="Pfam" id="PF18790"/>
    </source>
</evidence>
<accession>A0A010SCJ3</accession>
<dbReference type="EMBL" id="AFOY02000029">
    <property type="protein sequence ID" value="EXF91020.1"/>
    <property type="molecule type" value="Genomic_DNA"/>
</dbReference>
<proteinExistence type="predicted"/>
<evidence type="ECO:0000313" key="3">
    <source>
        <dbReference type="EMBL" id="EXF91020.1"/>
    </source>
</evidence>
<dbReference type="Pfam" id="PF18790">
    <property type="entry name" value="KfrB"/>
    <property type="match status" value="1"/>
</dbReference>
<evidence type="ECO:0000313" key="4">
    <source>
        <dbReference type="Proteomes" id="UP000022611"/>
    </source>
</evidence>
<comment type="caution">
    <text evidence="3">The sequence shown here is derived from an EMBL/GenBank/DDBJ whole genome shotgun (WGS) entry which is preliminary data.</text>
</comment>
<dbReference type="HOGENOM" id="CLU_1298874_0_0_6"/>
<organism evidence="3 4">
    <name type="scientific">Pseudomonas fluorescens HK44</name>
    <dbReference type="NCBI Taxonomy" id="1042209"/>
    <lineage>
        <taxon>Bacteria</taxon>
        <taxon>Pseudomonadati</taxon>
        <taxon>Pseudomonadota</taxon>
        <taxon>Gammaproteobacteria</taxon>
        <taxon>Pseudomonadales</taxon>
        <taxon>Pseudomonadaceae</taxon>
        <taxon>Pseudomonas</taxon>
    </lineage>
</organism>
<sequence>MAKEDVTQTTYTINQEGKERQVFTDAKAAGEAWFKADLSNKPMILVQEPGDRAKMYAGTGVHEGKPYKDLPFDNAPGAADFKASFKGALELSKKEHAGAAAGKPAEPELANSKPKDMPAYERAVAGKTYEGKVVGFKENQVIQQIVNGDRVTHIAHDRSALSSAKSGLVHPGKDLSIRYPFAGVGIVKDRQLQHEQKVPSHQPKGLGGMGRD</sequence>
<gene>
    <name evidence="3" type="ORF">HK44_029320</name>
</gene>
<dbReference type="Proteomes" id="UP000022611">
    <property type="component" value="Unassembled WGS sequence"/>
</dbReference>
<keyword evidence="3" id="KW-0614">Plasmid</keyword>